<proteinExistence type="predicted"/>
<dbReference type="AlphaFoldDB" id="A0A021VQ86"/>
<reference evidence="3 4" key="1">
    <citation type="submission" date="2014-01" db="EMBL/GenBank/DDBJ databases">
        <title>Actinotalea ferrariae CF5-4.</title>
        <authorList>
            <person name="Chen F."/>
            <person name="Li Y."/>
            <person name="Wang G."/>
        </authorList>
    </citation>
    <scope>NUCLEOTIDE SEQUENCE [LARGE SCALE GENOMIC DNA]</scope>
    <source>
        <strain evidence="3 4">CF5-4</strain>
    </source>
</reference>
<dbReference type="Proteomes" id="UP000019753">
    <property type="component" value="Unassembled WGS sequence"/>
</dbReference>
<dbReference type="RefSeq" id="WP_245612529.1">
    <property type="nucleotide sequence ID" value="NZ_AXCW01000106.1"/>
</dbReference>
<dbReference type="Gene3D" id="3.40.630.30">
    <property type="match status" value="1"/>
</dbReference>
<evidence type="ECO:0000256" key="1">
    <source>
        <dbReference type="SAM" id="MobiDB-lite"/>
    </source>
</evidence>
<keyword evidence="4" id="KW-1185">Reference proteome</keyword>
<dbReference type="SUPFAM" id="SSF55729">
    <property type="entry name" value="Acyl-CoA N-acyltransferases (Nat)"/>
    <property type="match status" value="1"/>
</dbReference>
<protein>
    <submittedName>
        <fullName evidence="3">GCN5 family acetyltransferase</fullName>
    </submittedName>
</protein>
<dbReference type="Pfam" id="PF13302">
    <property type="entry name" value="Acetyltransf_3"/>
    <property type="match status" value="1"/>
</dbReference>
<comment type="caution">
    <text evidence="3">The sequence shown here is derived from an EMBL/GenBank/DDBJ whole genome shotgun (WGS) entry which is preliminary data.</text>
</comment>
<dbReference type="GO" id="GO:0016747">
    <property type="term" value="F:acyltransferase activity, transferring groups other than amino-acyl groups"/>
    <property type="evidence" value="ECO:0007669"/>
    <property type="project" value="InterPro"/>
</dbReference>
<evidence type="ECO:0000259" key="2">
    <source>
        <dbReference type="PROSITE" id="PS51186"/>
    </source>
</evidence>
<dbReference type="InterPro" id="IPR051531">
    <property type="entry name" value="N-acetyltransferase"/>
</dbReference>
<dbReference type="PANTHER" id="PTHR43792">
    <property type="entry name" value="GNAT FAMILY, PUTATIVE (AFU_ORTHOLOGUE AFUA_3G00765)-RELATED-RELATED"/>
    <property type="match status" value="1"/>
</dbReference>
<sequence length="217" mass="23309">MRSRSDLSPGAHVGSAWHDEPGDELPPDPVVREPGVTEPGGAEPGSFAPLALHLATERLVLTAQTDDDAAWMAELLTARDDGRTWTTDDALDKIATMRQTIASLGIGVLVLRRRPAGEPLGYCGLVVGRSTVAEPEVAYELLPWAHGHGYATEAARAVVDAAFATGRTRLWATIRPWNAPSLRVAQKLGFRAQRVATDDDGAVIWHVLDAPEAGRRL</sequence>
<feature type="domain" description="N-acetyltransferase" evidence="2">
    <location>
        <begin position="59"/>
        <end position="211"/>
    </location>
</feature>
<gene>
    <name evidence="3" type="ORF">N866_01535</name>
</gene>
<name>A0A021VQ86_9CELL</name>
<dbReference type="PANTHER" id="PTHR43792:SF1">
    <property type="entry name" value="N-ACETYLTRANSFERASE DOMAIN-CONTAINING PROTEIN"/>
    <property type="match status" value="1"/>
</dbReference>
<dbReference type="PROSITE" id="PS51186">
    <property type="entry name" value="GNAT"/>
    <property type="match status" value="1"/>
</dbReference>
<dbReference type="EMBL" id="AXCW01000106">
    <property type="protein sequence ID" value="EYR63311.1"/>
    <property type="molecule type" value="Genomic_DNA"/>
</dbReference>
<organism evidence="3 4">
    <name type="scientific">Actinotalea ferrariae CF5-4</name>
    <dbReference type="NCBI Taxonomy" id="948458"/>
    <lineage>
        <taxon>Bacteria</taxon>
        <taxon>Bacillati</taxon>
        <taxon>Actinomycetota</taxon>
        <taxon>Actinomycetes</taxon>
        <taxon>Micrococcales</taxon>
        <taxon>Cellulomonadaceae</taxon>
        <taxon>Actinotalea</taxon>
    </lineage>
</organism>
<dbReference type="InterPro" id="IPR000182">
    <property type="entry name" value="GNAT_dom"/>
</dbReference>
<evidence type="ECO:0000313" key="3">
    <source>
        <dbReference type="EMBL" id="EYR63311.1"/>
    </source>
</evidence>
<evidence type="ECO:0000313" key="4">
    <source>
        <dbReference type="Proteomes" id="UP000019753"/>
    </source>
</evidence>
<feature type="region of interest" description="Disordered" evidence="1">
    <location>
        <begin position="1"/>
        <end position="47"/>
    </location>
</feature>
<dbReference type="InterPro" id="IPR016181">
    <property type="entry name" value="Acyl_CoA_acyltransferase"/>
</dbReference>
<keyword evidence="3" id="KW-0808">Transferase</keyword>
<accession>A0A021VQ86</accession>